<accession>A0A183M5Z2</accession>
<proteinExistence type="predicted"/>
<dbReference type="AlphaFoldDB" id="A0A183M5Z2"/>
<dbReference type="EMBL" id="UZAI01006447">
    <property type="protein sequence ID" value="VDO95450.1"/>
    <property type="molecule type" value="Genomic_DNA"/>
</dbReference>
<protein>
    <submittedName>
        <fullName evidence="1">Uncharacterized protein</fullName>
    </submittedName>
</protein>
<dbReference type="Proteomes" id="UP000277204">
    <property type="component" value="Unassembled WGS sequence"/>
</dbReference>
<name>A0A183M5Z2_9TREM</name>
<evidence type="ECO:0000313" key="2">
    <source>
        <dbReference type="Proteomes" id="UP000277204"/>
    </source>
</evidence>
<gene>
    <name evidence="1" type="ORF">SMRZ_LOCUS11466</name>
</gene>
<reference evidence="1 2" key="1">
    <citation type="submission" date="2018-11" db="EMBL/GenBank/DDBJ databases">
        <authorList>
            <consortium name="Pathogen Informatics"/>
        </authorList>
    </citation>
    <scope>NUCLEOTIDE SEQUENCE [LARGE SCALE GENOMIC DNA]</scope>
    <source>
        <strain evidence="1 2">Zambia</strain>
    </source>
</reference>
<organism evidence="1 2">
    <name type="scientific">Schistosoma margrebowiei</name>
    <dbReference type="NCBI Taxonomy" id="48269"/>
    <lineage>
        <taxon>Eukaryota</taxon>
        <taxon>Metazoa</taxon>
        <taxon>Spiralia</taxon>
        <taxon>Lophotrochozoa</taxon>
        <taxon>Platyhelminthes</taxon>
        <taxon>Trematoda</taxon>
        <taxon>Digenea</taxon>
        <taxon>Strigeidida</taxon>
        <taxon>Schistosomatoidea</taxon>
        <taxon>Schistosomatidae</taxon>
        <taxon>Schistosoma</taxon>
    </lineage>
</organism>
<evidence type="ECO:0000313" key="1">
    <source>
        <dbReference type="EMBL" id="VDO95450.1"/>
    </source>
</evidence>
<sequence length="117" mass="13356">MQLDDLDLTDDLALLSHTQQQIQGKTTSEAAVDFNIHEGKSKILRYNTACTKQITLDREDSEDVKTFAYLDSITDKHGGSDADVNRQSKSSISTTEEHLELKTTVNQHQCQNFQYYW</sequence>
<keyword evidence="2" id="KW-1185">Reference proteome</keyword>